<dbReference type="AlphaFoldDB" id="A0A8H3H3W0"/>
<comment type="caution">
    <text evidence="2">The sequence shown here is derived from an EMBL/GenBank/DDBJ whole genome shotgun (WGS) entry which is preliminary data.</text>
</comment>
<name>A0A8H3H3W0_9AGAM</name>
<feature type="region of interest" description="Disordered" evidence="1">
    <location>
        <begin position="262"/>
        <end position="287"/>
    </location>
</feature>
<dbReference type="Proteomes" id="UP000663853">
    <property type="component" value="Unassembled WGS sequence"/>
</dbReference>
<feature type="region of interest" description="Disordered" evidence="1">
    <location>
        <begin position="140"/>
        <end position="214"/>
    </location>
</feature>
<gene>
    <name evidence="2" type="ORF">RDB_LOCUS103302</name>
</gene>
<evidence type="ECO:0000256" key="1">
    <source>
        <dbReference type="SAM" id="MobiDB-lite"/>
    </source>
</evidence>
<reference evidence="2" key="1">
    <citation type="submission" date="2021-01" db="EMBL/GenBank/DDBJ databases">
        <authorList>
            <person name="Kaushik A."/>
        </authorList>
    </citation>
    <scope>NUCLEOTIDE SEQUENCE</scope>
    <source>
        <strain evidence="2">AG6-10EEA</strain>
    </source>
</reference>
<accession>A0A8H3H3W0</accession>
<organism evidence="2 3">
    <name type="scientific">Rhizoctonia solani</name>
    <dbReference type="NCBI Taxonomy" id="456999"/>
    <lineage>
        <taxon>Eukaryota</taxon>
        <taxon>Fungi</taxon>
        <taxon>Dikarya</taxon>
        <taxon>Basidiomycota</taxon>
        <taxon>Agaricomycotina</taxon>
        <taxon>Agaricomycetes</taxon>
        <taxon>Cantharellales</taxon>
        <taxon>Ceratobasidiaceae</taxon>
        <taxon>Rhizoctonia</taxon>
    </lineage>
</organism>
<dbReference type="EMBL" id="CAJMXA010003258">
    <property type="protein sequence ID" value="CAE6492716.1"/>
    <property type="molecule type" value="Genomic_DNA"/>
</dbReference>
<sequence length="336" mass="37047">MAPRSIVSSIKNKRAIGKSEGVQPITRFLVLGTTFFTMLLGSVAKPLSPPRHIPTTRPKRKSEFTEAAHELWHSLFNWTFLMLIITPKPDVHTINEHRQSQSAPTKNTGFLSQLVHLFAIVWRLLSVAVKGAFAALQSPFTSKPRSQPSVLPQHIPPSSRADIPIEPTVIASSTTLGVPSPPDTIIQTPPRAVSPTTRVPKPDSPVSPNPSPTTAKFLATLTDLEAQMNNHQFYDLERELEDMDNHMTQMFDFSWMPRGITAPPGQSSPSSPISVTLPQAPPPARRDGKTIQILPMICEVSENSPDLTHTPPYDARWSIVTFQPLWGPRAQVGSAY</sequence>
<protein>
    <submittedName>
        <fullName evidence="2">Uncharacterized protein</fullName>
    </submittedName>
</protein>
<feature type="compositionally biased region" description="Low complexity" evidence="1">
    <location>
        <begin position="263"/>
        <end position="278"/>
    </location>
</feature>
<feature type="compositionally biased region" description="Polar residues" evidence="1">
    <location>
        <begin position="140"/>
        <end position="150"/>
    </location>
</feature>
<proteinExistence type="predicted"/>
<feature type="compositionally biased region" description="Pro residues" evidence="1">
    <location>
        <begin position="202"/>
        <end position="211"/>
    </location>
</feature>
<evidence type="ECO:0000313" key="2">
    <source>
        <dbReference type="EMBL" id="CAE6492716.1"/>
    </source>
</evidence>
<evidence type="ECO:0000313" key="3">
    <source>
        <dbReference type="Proteomes" id="UP000663853"/>
    </source>
</evidence>